<accession>A0A812UW66</accession>
<comment type="caution">
    <text evidence="2">The sequence shown here is derived from an EMBL/GenBank/DDBJ whole genome shotgun (WGS) entry which is preliminary data.</text>
</comment>
<feature type="non-terminal residue" evidence="2">
    <location>
        <position position="351"/>
    </location>
</feature>
<dbReference type="EMBL" id="CAJNIZ010038781">
    <property type="protein sequence ID" value="CAE7582541.1"/>
    <property type="molecule type" value="Genomic_DNA"/>
</dbReference>
<evidence type="ECO:0000313" key="2">
    <source>
        <dbReference type="EMBL" id="CAE7582541.1"/>
    </source>
</evidence>
<dbReference type="AlphaFoldDB" id="A0A812UW66"/>
<evidence type="ECO:0000256" key="1">
    <source>
        <dbReference type="SAM" id="MobiDB-lite"/>
    </source>
</evidence>
<gene>
    <name evidence="2" type="ORF">SPIL2461_LOCUS15606</name>
</gene>
<organism evidence="2 3">
    <name type="scientific">Symbiodinium pilosum</name>
    <name type="common">Dinoflagellate</name>
    <dbReference type="NCBI Taxonomy" id="2952"/>
    <lineage>
        <taxon>Eukaryota</taxon>
        <taxon>Sar</taxon>
        <taxon>Alveolata</taxon>
        <taxon>Dinophyceae</taxon>
        <taxon>Suessiales</taxon>
        <taxon>Symbiodiniaceae</taxon>
        <taxon>Symbiodinium</taxon>
    </lineage>
</organism>
<keyword evidence="3" id="KW-1185">Reference proteome</keyword>
<proteinExistence type="predicted"/>
<reference evidence="2" key="1">
    <citation type="submission" date="2021-02" db="EMBL/GenBank/DDBJ databases">
        <authorList>
            <person name="Dougan E. K."/>
            <person name="Rhodes N."/>
            <person name="Thang M."/>
            <person name="Chan C."/>
        </authorList>
    </citation>
    <scope>NUCLEOTIDE SEQUENCE</scope>
</reference>
<name>A0A812UW66_SYMPI</name>
<feature type="region of interest" description="Disordered" evidence="1">
    <location>
        <begin position="1"/>
        <end position="45"/>
    </location>
</feature>
<sequence>MRRPSFLGPGPDTDSEGPDEAFRRDGFDAPRPPPAAPSSSVSGRLGEAALRGGEAIIAAGVAGVGQAVERFGFRNAERTAAEGGEPLEAGTQTAEAGVAEAAGGGVLEGLAAAGGAAAEGAGAAAAAAFPIAEGLGVAAGVATGGAAALAGGAAYGLYRGGRWLNGGDAASSSGGEFQDLRTLNGVQQGTPQERFSVRQPRVQQPMVSRLNSSEDDAPMASGLNLVAQTSSGSESYGPVRRPRPQRVEPSFNELRREALAREPEVTNAVNDELISSLDFKMRTSNASYVIARKDVQFFPSSLSTFTPTSSRVARIPLTTGGDFLDPDSIKIAFRFVNNDATNDFNPIMGHP</sequence>
<evidence type="ECO:0000313" key="3">
    <source>
        <dbReference type="Proteomes" id="UP000649617"/>
    </source>
</evidence>
<dbReference type="Proteomes" id="UP000649617">
    <property type="component" value="Unassembled WGS sequence"/>
</dbReference>
<protein>
    <submittedName>
        <fullName evidence="2">Uncharacterized protein</fullName>
    </submittedName>
</protein>
<dbReference type="OrthoDB" id="446980at2759"/>